<dbReference type="InterPro" id="IPR050870">
    <property type="entry name" value="FAST_kinase"/>
</dbReference>
<evidence type="ECO:0000313" key="3">
    <source>
        <dbReference type="Proteomes" id="UP001165090"/>
    </source>
</evidence>
<feature type="region of interest" description="Disordered" evidence="1">
    <location>
        <begin position="1774"/>
        <end position="1810"/>
    </location>
</feature>
<accession>A0ABQ5RXU3</accession>
<feature type="compositionally biased region" description="Basic residues" evidence="1">
    <location>
        <begin position="561"/>
        <end position="574"/>
    </location>
</feature>
<dbReference type="Proteomes" id="UP001165090">
    <property type="component" value="Unassembled WGS sequence"/>
</dbReference>
<dbReference type="PANTHER" id="PTHR21228:SF40">
    <property type="entry name" value="LD45607P"/>
    <property type="match status" value="1"/>
</dbReference>
<proteinExistence type="predicted"/>
<comment type="caution">
    <text evidence="2">The sequence shown here is derived from an EMBL/GenBank/DDBJ whole genome shotgun (WGS) entry which is preliminary data.</text>
</comment>
<dbReference type="PANTHER" id="PTHR21228">
    <property type="entry name" value="FAST LEU-RICH DOMAIN-CONTAINING"/>
    <property type="match status" value="1"/>
</dbReference>
<protein>
    <submittedName>
        <fullName evidence="2">Uncharacterized protein</fullName>
    </submittedName>
</protein>
<keyword evidence="3" id="KW-1185">Reference proteome</keyword>
<organism evidence="2 3">
    <name type="scientific">Volvox africanus</name>
    <dbReference type="NCBI Taxonomy" id="51714"/>
    <lineage>
        <taxon>Eukaryota</taxon>
        <taxon>Viridiplantae</taxon>
        <taxon>Chlorophyta</taxon>
        <taxon>core chlorophytes</taxon>
        <taxon>Chlorophyceae</taxon>
        <taxon>CS clade</taxon>
        <taxon>Chlamydomonadales</taxon>
        <taxon>Volvocaceae</taxon>
        <taxon>Volvox</taxon>
    </lineage>
</organism>
<sequence length="1914" mass="204768">MLEKCQILSFESAELVPLHSNLSSLTRAAFSSSSLPVLTSTSITHSIFSLRHGPPAVVSVVGQLHPLVHGCAGRPRLPLPQPPPLDGGGGGGSEGDDTELSLAQLKQRQPSNAHASISTTESEPADPLGAAFLGHVNTSAACWARPTRNDLLRLGQRFTAAQAAVRLLRIVDQDHELICSKAERPLGLRSTTQSGPSSPTGDSPQYRSGSSSLSQGTKGVPSLGDNPDRYSSHIAPTAGLGEGLGVSAAKPHLHVRPQPDPLHTHSPGQFPPTELLSGLDQLALSESLQVLQPLLPRLSVTQLQRILETLAAVRHAPTDPWFHEWLLASGQQLKTADATEVYGMLVAMRVLRLRPRSREWVSGAVWALSEHLPQLDAVQVVELLGCFSDMALRPPEKLLSRAFALLLPDLPQLQPRQVLDFLSSCSMLRVAAPAHILSSVYGALTPSTLAVAPVAQLCKLTAALAQLRAQPPVGLLLAIVARVDAVLRSAVAPAGAGHGDGVEMMWNSRSSPTAEKTAKDAASFASSSFSSSTAAVSVATGTTETGAAGQDGDEQSSSKARTLRPRRGKVRRLHVTAAAAATTSTATGAAATTAAPEESTATDAAAPRSSILSPCIQSAAPDLASPLSPPSELPPPPLAAILTTSELSRLLRDLRLLEAPLPPEWGVLCGLFLGLATDSVTSVMDVSHLLRSVARCGLTLPPAIVGVVAARLETSLRTATEQRCRWRQRRQRWRIGELKQELTQQPWQPPQSRVAAAVGGLEGVDGADWDGAGDMRGEEASASEGDGEGEDNLDGRGATDLTGLSEDGATKQWTPQALSNTIIALVPHAHHLRPSMLRALYDNLYDKLERFDLPELSATLHSLPLLVMPPRRTAYCSHSTAAGGAAAAGNSDRAPPVAPSELVEPLPPPPAPLMTSFLSCLRGRMKRMQPWQLSMCLFALLRLGVRPEPAWMDAFLGQVYRKLPYMNEVQVATIPWVVAKMSYRPQACWVERMLAAAAGQLSCFSPRHLCQLLWAVAAMGYTPESVWMARWLEKARGCFRTSDGRTLSALAWAVARLGHRPERMWLQELCEHLARRLPYTSPRAVSNSLAALAALGYCPDAAWLEAVKAHIRARLPPLPQLAPATAGPSHPKAHPSSAEGGCYSLQDMSHVCYSLARLGHRPSDIWLDCVANAASQLALGDPGPVTRSIGGGADAVAAAHAKHIALLMLALARHHRRPPPAAWAALLEGLYPSLPYASPQALAVLLTAAAGLRLPLRREHAGALLLASHRRMASFSIPGLAMAFRGFVELGVDPGPRWLSRLEEVLLQQCQMQVQQKVEQEIDVATAGATAYTGATAAVEEMAKEEEEEEGVGEMSSGSVLEQGMQLPRGPMLSPRERVSMLWAAVTLETCILEEPARTSYPQILQRHSPQHHPQAASTAGTADVHGHPPLPRWVRKPGPLRQPLRLARLIGLLLPSPGEPAVETEERPPLYHSIDYSSFSDDGDGGIAGPLSRSGTRQRGMRPLQASEEDAASESIVLHARGRGGTGERRSVQLACYSGRDLALLCWALGRLRLRPRGLIAALLAEVSRRLAATGRSLLNSHPGAAVARSGFNDSLIASLAADASFIVSTPKAAAAAMGPAGMPWEVAAVAEPNMLKGAADAKAASGFFPQSFTQSEMAMVYWGLSSVGVWPTAAWRSTAAAAALQVVREGGNGLSPRYMATVLAALARWLRRPQRRRKQLADRAPVPSRIRRESPVGDARADIRVGYPAEMRFRAFATALARFALVDSAAHMPQPQQPEMIQHQHQHPHPLHQQQENQPGNAGGTAVLAPPEEQRCYDAHSLAMLMWALANLTVVRRLPDPWIAAFVPVSLRVLAQLPPSYRVTMLDSLSRLGFRPGAAWLYKAEQVVMHGSGLSLASSYRGLDAALQRMSE</sequence>
<feature type="compositionally biased region" description="Low complexity" evidence="1">
    <location>
        <begin position="576"/>
        <end position="607"/>
    </location>
</feature>
<feature type="region of interest" description="Disordered" evidence="1">
    <location>
        <begin position="543"/>
        <end position="608"/>
    </location>
</feature>
<feature type="compositionally biased region" description="Low complexity" evidence="1">
    <location>
        <begin position="1774"/>
        <end position="1785"/>
    </location>
</feature>
<feature type="region of interest" description="Disordered" evidence="1">
    <location>
        <begin position="1716"/>
        <end position="1739"/>
    </location>
</feature>
<feature type="region of interest" description="Disordered" evidence="1">
    <location>
        <begin position="767"/>
        <end position="807"/>
    </location>
</feature>
<reference evidence="2 3" key="1">
    <citation type="journal article" date="2023" name="IScience">
        <title>Expanded male sex-determining region conserved during the evolution of homothallism in the green alga Volvox.</title>
        <authorList>
            <person name="Yamamoto K."/>
            <person name="Matsuzaki R."/>
            <person name="Mahakham W."/>
            <person name="Heman W."/>
            <person name="Sekimoto H."/>
            <person name="Kawachi M."/>
            <person name="Minakuchi Y."/>
            <person name="Toyoda A."/>
            <person name="Nozaki H."/>
        </authorList>
    </citation>
    <scope>NUCLEOTIDE SEQUENCE [LARGE SCALE GENOMIC DNA]</scope>
    <source>
        <strain evidence="2 3">NIES-4468</strain>
    </source>
</reference>
<feature type="compositionally biased region" description="Low complexity" evidence="1">
    <location>
        <begin position="190"/>
        <end position="205"/>
    </location>
</feature>
<name>A0ABQ5RXU3_9CHLO</name>
<dbReference type="EMBL" id="BSDZ01000013">
    <property type="protein sequence ID" value="GLI62445.1"/>
    <property type="molecule type" value="Genomic_DNA"/>
</dbReference>
<feature type="region of interest" description="Disordered" evidence="1">
    <location>
        <begin position="187"/>
        <end position="272"/>
    </location>
</feature>
<gene>
    <name evidence="2" type="ORF">VaNZ11_005067</name>
</gene>
<feature type="region of interest" description="Disordered" evidence="1">
    <location>
        <begin position="498"/>
        <end position="519"/>
    </location>
</feature>
<feature type="region of interest" description="Disordered" evidence="1">
    <location>
        <begin position="1474"/>
        <end position="1513"/>
    </location>
</feature>
<feature type="compositionally biased region" description="Polar residues" evidence="1">
    <location>
        <begin position="206"/>
        <end position="217"/>
    </location>
</feature>
<evidence type="ECO:0000313" key="2">
    <source>
        <dbReference type="EMBL" id="GLI62445.1"/>
    </source>
</evidence>
<feature type="region of interest" description="Disordered" evidence="1">
    <location>
        <begin position="885"/>
        <end position="905"/>
    </location>
</feature>
<evidence type="ECO:0000256" key="1">
    <source>
        <dbReference type="SAM" id="MobiDB-lite"/>
    </source>
</evidence>
<feature type="region of interest" description="Disordered" evidence="1">
    <location>
        <begin position="73"/>
        <end position="98"/>
    </location>
</feature>
<feature type="region of interest" description="Disordered" evidence="1">
    <location>
        <begin position="1409"/>
        <end position="1438"/>
    </location>
</feature>